<organism evidence="3 4">
    <name type="scientific">Candidatus Proximibacter danicus</name>
    <dbReference type="NCBI Taxonomy" id="2954365"/>
    <lineage>
        <taxon>Bacteria</taxon>
        <taxon>Pseudomonadati</taxon>
        <taxon>Pseudomonadota</taxon>
        <taxon>Betaproteobacteria</taxon>
        <taxon>Candidatus Proximibacter</taxon>
    </lineage>
</organism>
<comment type="similarity">
    <text evidence="1">Belongs to the universal stress protein A family.</text>
</comment>
<dbReference type="InterPro" id="IPR006015">
    <property type="entry name" value="Universal_stress_UspA"/>
</dbReference>
<comment type="caution">
    <text evidence="3">The sequence shown here is derived from an EMBL/GenBank/DDBJ whole genome shotgun (WGS) entry which is preliminary data.</text>
</comment>
<dbReference type="PANTHER" id="PTHR46268:SF15">
    <property type="entry name" value="UNIVERSAL STRESS PROTEIN HP_0031"/>
    <property type="match status" value="1"/>
</dbReference>
<name>A0A9D7K2S1_9PROT</name>
<dbReference type="Gene3D" id="3.40.50.620">
    <property type="entry name" value="HUPs"/>
    <property type="match status" value="1"/>
</dbReference>
<protein>
    <submittedName>
        <fullName evidence="3">Universal stress protein</fullName>
    </submittedName>
</protein>
<proteinExistence type="inferred from homology"/>
<accession>A0A9D7K2S1</accession>
<dbReference type="Pfam" id="PF00582">
    <property type="entry name" value="Usp"/>
    <property type="match status" value="1"/>
</dbReference>
<dbReference type="AlphaFoldDB" id="A0A9D7K2S1"/>
<evidence type="ECO:0000313" key="4">
    <source>
        <dbReference type="Proteomes" id="UP000886689"/>
    </source>
</evidence>
<feature type="domain" description="UspA" evidence="2">
    <location>
        <begin position="2"/>
        <end position="141"/>
    </location>
</feature>
<dbReference type="EMBL" id="JADJUC010000030">
    <property type="protein sequence ID" value="MBK8525355.1"/>
    <property type="molecule type" value="Genomic_DNA"/>
</dbReference>
<evidence type="ECO:0000259" key="2">
    <source>
        <dbReference type="Pfam" id="PF00582"/>
    </source>
</evidence>
<dbReference type="CDD" id="cd00293">
    <property type="entry name" value="USP-like"/>
    <property type="match status" value="1"/>
</dbReference>
<evidence type="ECO:0000256" key="1">
    <source>
        <dbReference type="ARBA" id="ARBA00008791"/>
    </source>
</evidence>
<dbReference type="InterPro" id="IPR014729">
    <property type="entry name" value="Rossmann-like_a/b/a_fold"/>
</dbReference>
<evidence type="ECO:0000313" key="3">
    <source>
        <dbReference type="EMBL" id="MBK8525355.1"/>
    </source>
</evidence>
<dbReference type="InterPro" id="IPR006016">
    <property type="entry name" value="UspA"/>
</dbReference>
<gene>
    <name evidence="3" type="ORF">IPL58_15765</name>
</gene>
<dbReference type="Proteomes" id="UP000886689">
    <property type="component" value="Unassembled WGS sequence"/>
</dbReference>
<dbReference type="SUPFAM" id="SSF52402">
    <property type="entry name" value="Adenine nucleotide alpha hydrolases-like"/>
    <property type="match status" value="1"/>
</dbReference>
<dbReference type="PRINTS" id="PR01438">
    <property type="entry name" value="UNVRSLSTRESS"/>
</dbReference>
<reference evidence="3" key="1">
    <citation type="submission" date="2020-10" db="EMBL/GenBank/DDBJ databases">
        <title>Connecting structure to function with the recovery of over 1000 high-quality activated sludge metagenome-assembled genomes encoding full-length rRNA genes using long-read sequencing.</title>
        <authorList>
            <person name="Singleton C.M."/>
            <person name="Petriglieri F."/>
            <person name="Kristensen J.M."/>
            <person name="Kirkegaard R.H."/>
            <person name="Michaelsen T.Y."/>
            <person name="Andersen M.H."/>
            <person name="Karst S.M."/>
            <person name="Dueholm M.S."/>
            <person name="Nielsen P.H."/>
            <person name="Albertsen M."/>
        </authorList>
    </citation>
    <scope>NUCLEOTIDE SEQUENCE</scope>
    <source>
        <strain evidence="3">Hirt_18-Q3-R61-65_BATAC.395</strain>
    </source>
</reference>
<dbReference type="PANTHER" id="PTHR46268">
    <property type="entry name" value="STRESS RESPONSE PROTEIN NHAX"/>
    <property type="match status" value="1"/>
</dbReference>
<sequence length="141" mass="15175">MKLLLAVDGSGCSDHAAAHLAAIAGAWREAPEVHLLYVHPPIPIGRVQTHVGHDTLENYYREESLPHLASAEQQLTAAGIEFTRHIHVGEPADVVLRVARELACDWIVMGNKGHGAVAELVLGSVSHRVLSLAHCPVLLVK</sequence>